<evidence type="ECO:0000256" key="2">
    <source>
        <dbReference type="ARBA" id="ARBA00023134"/>
    </source>
</evidence>
<gene>
    <name evidence="4" type="ORF">SteCoe_2963</name>
</gene>
<dbReference type="FunFam" id="3.40.50.300:FF:001447">
    <property type="entry name" value="Ras-related protein Rab-1B"/>
    <property type="match status" value="3"/>
</dbReference>
<keyword evidence="5" id="KW-1185">Reference proteome</keyword>
<sequence length="583" mass="66777">MESQPYQKLLKFFCIGSTKTGKSALIQKFTDNTFNPNYSATIGVEFKKKNLSLHDTTYKLQIWDSAGQERYMSLLSSHLKGADCVFIFYNPSDRASFDKLADWVKFVRSSSNTSNKVVVVENVFEDEVRNVGKKEAFDMVTTYELPLVSVNVKTGTNVDVLFSNSISYIEGNEVTWADIEERKNIASDIEDINVPIIVTEPVTTSESKDYDNLFKLLLVGNATTGKSSILYRFCDDIFSENYISTIGVDFKIKTLEIKNKIVKLQIWDTAGQERFRTITSSYYRGANCIFVTYSANDRESFESIDKWIKEIETFSSVNTRVALLENVFRSTDRKVAEHEGQELANNYNIQFFRVNAKSGDQIETPFIRMSEILINPSSSDHSAITGNQLAPEKVKKEEKKSETKTHSKNEEFLVKVLLIGDYCTGKSSILLRYSDDMFSESYIATIGVDFRIKIIEVNTNTIKLQMWDTSGQERFKTITSSYYKGAHCIMIVYETSNRESFLNLGNWIEEVEKYSTKDVIKCLVEHEKSDKTREVESFEGEDFARRNNLLFFKVDAKKNEGLNQLFENSAIKVVETLLCKKRE</sequence>
<dbReference type="InterPro" id="IPR027417">
    <property type="entry name" value="P-loop_NTPase"/>
</dbReference>
<keyword evidence="1" id="KW-0547">Nucleotide-binding</keyword>
<dbReference type="Pfam" id="PF00071">
    <property type="entry name" value="Ras"/>
    <property type="match status" value="3"/>
</dbReference>
<name>A0A1R2CY22_9CILI</name>
<dbReference type="SMART" id="SM00176">
    <property type="entry name" value="RAN"/>
    <property type="match status" value="1"/>
</dbReference>
<organism evidence="4 5">
    <name type="scientific">Stentor coeruleus</name>
    <dbReference type="NCBI Taxonomy" id="5963"/>
    <lineage>
        <taxon>Eukaryota</taxon>
        <taxon>Sar</taxon>
        <taxon>Alveolata</taxon>
        <taxon>Ciliophora</taxon>
        <taxon>Postciliodesmatophora</taxon>
        <taxon>Heterotrichea</taxon>
        <taxon>Heterotrichida</taxon>
        <taxon>Stentoridae</taxon>
        <taxon>Stentor</taxon>
    </lineage>
</organism>
<dbReference type="GO" id="GO:0003924">
    <property type="term" value="F:GTPase activity"/>
    <property type="evidence" value="ECO:0007669"/>
    <property type="project" value="InterPro"/>
</dbReference>
<feature type="region of interest" description="Disordered" evidence="3">
    <location>
        <begin position="378"/>
        <end position="403"/>
    </location>
</feature>
<keyword evidence="2" id="KW-0342">GTP-binding</keyword>
<dbReference type="SMART" id="SM00175">
    <property type="entry name" value="RAB"/>
    <property type="match status" value="3"/>
</dbReference>
<evidence type="ECO:0000313" key="4">
    <source>
        <dbReference type="EMBL" id="OMJ93914.1"/>
    </source>
</evidence>
<protein>
    <submittedName>
        <fullName evidence="4">Uncharacterized protein</fullName>
    </submittedName>
</protein>
<dbReference type="SUPFAM" id="SSF52540">
    <property type="entry name" value="P-loop containing nucleoside triphosphate hydrolases"/>
    <property type="match status" value="3"/>
</dbReference>
<dbReference type="SMART" id="SM00177">
    <property type="entry name" value="ARF"/>
    <property type="match status" value="1"/>
</dbReference>
<dbReference type="CDD" id="cd00154">
    <property type="entry name" value="Rab"/>
    <property type="match status" value="3"/>
</dbReference>
<dbReference type="SMART" id="SM00173">
    <property type="entry name" value="RAS"/>
    <property type="match status" value="1"/>
</dbReference>
<dbReference type="AlphaFoldDB" id="A0A1R2CY22"/>
<dbReference type="Proteomes" id="UP000187209">
    <property type="component" value="Unassembled WGS sequence"/>
</dbReference>
<dbReference type="PRINTS" id="PR00449">
    <property type="entry name" value="RASTRNSFRMNG"/>
</dbReference>
<dbReference type="InterPro" id="IPR050227">
    <property type="entry name" value="Rab"/>
</dbReference>
<dbReference type="InterPro" id="IPR001806">
    <property type="entry name" value="Small_GTPase"/>
</dbReference>
<evidence type="ECO:0000256" key="1">
    <source>
        <dbReference type="ARBA" id="ARBA00022741"/>
    </source>
</evidence>
<dbReference type="EMBL" id="MPUH01000034">
    <property type="protein sequence ID" value="OMJ93914.1"/>
    <property type="molecule type" value="Genomic_DNA"/>
</dbReference>
<dbReference type="PANTHER" id="PTHR47977">
    <property type="entry name" value="RAS-RELATED PROTEIN RAB"/>
    <property type="match status" value="1"/>
</dbReference>
<dbReference type="NCBIfam" id="TIGR00231">
    <property type="entry name" value="small_GTP"/>
    <property type="match status" value="3"/>
</dbReference>
<dbReference type="PROSITE" id="PS51419">
    <property type="entry name" value="RAB"/>
    <property type="match status" value="3"/>
</dbReference>
<proteinExistence type="predicted"/>
<dbReference type="SMART" id="SM00174">
    <property type="entry name" value="RHO"/>
    <property type="match status" value="2"/>
</dbReference>
<accession>A0A1R2CY22</accession>
<dbReference type="PROSITE" id="PS51421">
    <property type="entry name" value="RAS"/>
    <property type="match status" value="3"/>
</dbReference>
<feature type="compositionally biased region" description="Polar residues" evidence="3">
    <location>
        <begin position="378"/>
        <end position="388"/>
    </location>
</feature>
<reference evidence="4 5" key="1">
    <citation type="submission" date="2016-11" db="EMBL/GenBank/DDBJ databases">
        <title>The macronuclear genome of Stentor coeruleus: a giant cell with tiny introns.</title>
        <authorList>
            <person name="Slabodnick M."/>
            <person name="Ruby J.G."/>
            <person name="Reiff S.B."/>
            <person name="Swart E.C."/>
            <person name="Gosai S."/>
            <person name="Prabakaran S."/>
            <person name="Witkowska E."/>
            <person name="Larue G.E."/>
            <person name="Fisher S."/>
            <person name="Freeman R.M."/>
            <person name="Gunawardena J."/>
            <person name="Chu W."/>
            <person name="Stover N.A."/>
            <person name="Gregory B.D."/>
            <person name="Nowacki M."/>
            <person name="Derisi J."/>
            <person name="Roy S.W."/>
            <person name="Marshall W.F."/>
            <person name="Sood P."/>
        </authorList>
    </citation>
    <scope>NUCLEOTIDE SEQUENCE [LARGE SCALE GENOMIC DNA]</scope>
    <source>
        <strain evidence="4">WM001</strain>
    </source>
</reference>
<dbReference type="GO" id="GO:0005525">
    <property type="term" value="F:GTP binding"/>
    <property type="evidence" value="ECO:0007669"/>
    <property type="project" value="UniProtKB-KW"/>
</dbReference>
<evidence type="ECO:0000256" key="3">
    <source>
        <dbReference type="SAM" id="MobiDB-lite"/>
    </source>
</evidence>
<dbReference type="InterPro" id="IPR005225">
    <property type="entry name" value="Small_GTP-bd"/>
</dbReference>
<feature type="compositionally biased region" description="Basic and acidic residues" evidence="3">
    <location>
        <begin position="392"/>
        <end position="403"/>
    </location>
</feature>
<evidence type="ECO:0000313" key="5">
    <source>
        <dbReference type="Proteomes" id="UP000187209"/>
    </source>
</evidence>
<dbReference type="Gene3D" id="3.40.50.300">
    <property type="entry name" value="P-loop containing nucleotide triphosphate hydrolases"/>
    <property type="match status" value="3"/>
</dbReference>
<comment type="caution">
    <text evidence="4">The sequence shown here is derived from an EMBL/GenBank/DDBJ whole genome shotgun (WGS) entry which is preliminary data.</text>
</comment>